<evidence type="ECO:0000256" key="1">
    <source>
        <dbReference type="ARBA" id="ARBA00004141"/>
    </source>
</evidence>
<evidence type="ECO:0000256" key="7">
    <source>
        <dbReference type="ARBA" id="ARBA00023136"/>
    </source>
</evidence>
<evidence type="ECO:0000256" key="5">
    <source>
        <dbReference type="ARBA" id="ARBA00022989"/>
    </source>
</evidence>
<protein>
    <submittedName>
        <fullName evidence="12">V-type proton ATPase 16 kDa proteolipid subunit</fullName>
    </submittedName>
</protein>
<proteinExistence type="inferred from homology"/>
<dbReference type="Pfam" id="PF00137">
    <property type="entry name" value="ATP-synt_C"/>
    <property type="match status" value="1"/>
</dbReference>
<keyword evidence="5 10" id="KW-1133">Transmembrane helix</keyword>
<dbReference type="InterPro" id="IPR002379">
    <property type="entry name" value="ATPase_proteolipid_c-like_dom"/>
</dbReference>
<dbReference type="PRINTS" id="PR00122">
    <property type="entry name" value="VACATPASE"/>
</dbReference>
<evidence type="ECO:0000256" key="6">
    <source>
        <dbReference type="ARBA" id="ARBA00023065"/>
    </source>
</evidence>
<comment type="similarity">
    <text evidence="2 10">Belongs to the V-ATPase proteolipid subunit family.</text>
</comment>
<gene>
    <name evidence="12" type="primary">VATL_0</name>
    <name evidence="12" type="ORF">NGRA_1302</name>
</gene>
<accession>A0A9P6H1E8</accession>
<evidence type="ECO:0000313" key="12">
    <source>
        <dbReference type="EMBL" id="KAF9763368.1"/>
    </source>
</evidence>
<keyword evidence="4 10" id="KW-0812">Transmembrane</keyword>
<feature type="transmembrane region" description="Helical" evidence="10">
    <location>
        <begin position="64"/>
        <end position="86"/>
    </location>
</feature>
<feature type="transmembrane region" description="Helical" evidence="10">
    <location>
        <begin position="137"/>
        <end position="159"/>
    </location>
</feature>
<dbReference type="InterPro" id="IPR000245">
    <property type="entry name" value="ATPase_proteolipid_csu"/>
</dbReference>
<comment type="function">
    <text evidence="10">Proton-conducting pore forming of the V0 complex of vacuolar(H+)-ATPase (V-ATPase), a multisubunit enzyme composed of a peripheral complex (V1) that hydrolyzes ATP and a membrane integral complex (V0) that translocates protons. V-ATPase is responsible for acidifying and maintaining the pH of intracellular compartments.</text>
</comment>
<dbReference type="Proteomes" id="UP000740883">
    <property type="component" value="Unassembled WGS sequence"/>
</dbReference>
<feature type="domain" description="V-ATPase proteolipid subunit C-like" evidence="11">
    <location>
        <begin position="99"/>
        <end position="158"/>
    </location>
</feature>
<evidence type="ECO:0000256" key="3">
    <source>
        <dbReference type="ARBA" id="ARBA00022448"/>
    </source>
</evidence>
<keyword evidence="13" id="KW-1185">Reference proteome</keyword>
<dbReference type="Gene3D" id="1.20.120.610">
    <property type="entry name" value="lithium bound rotor ring of v- atpase"/>
    <property type="match status" value="1"/>
</dbReference>
<evidence type="ECO:0000256" key="4">
    <source>
        <dbReference type="ARBA" id="ARBA00022692"/>
    </source>
</evidence>
<organism evidence="12 13">
    <name type="scientific">Nosema granulosis</name>
    <dbReference type="NCBI Taxonomy" id="83296"/>
    <lineage>
        <taxon>Eukaryota</taxon>
        <taxon>Fungi</taxon>
        <taxon>Fungi incertae sedis</taxon>
        <taxon>Microsporidia</taxon>
        <taxon>Nosematidae</taxon>
        <taxon>Nosema</taxon>
    </lineage>
</organism>
<comment type="function">
    <text evidence="8">Proton-conducting pore forming subunit of the V0 complex of vacuolar(H+)-ATPase (V-ATPase), a multisubunit enzyme composed of a peripheral complex (V1) that hydrolyzes ATP and a membrane integral complex (V0) that translocates protons. V-ATPase is responsible for acidifying and maintaining the pH of intracellular compartments.</text>
</comment>
<dbReference type="InterPro" id="IPR035921">
    <property type="entry name" value="F/V-ATP_Csub_sf"/>
</dbReference>
<dbReference type="GO" id="GO:0005774">
    <property type="term" value="C:vacuolar membrane"/>
    <property type="evidence" value="ECO:0007669"/>
    <property type="project" value="UniProtKB-ARBA"/>
</dbReference>
<keyword evidence="7 10" id="KW-0472">Membrane</keyword>
<sequence>MSAPDAATKLPSLLTEDVVKNILRGAGCLLSILPALVGMGYGLIEGTKGICKGAEYTINNTNTLFPLAFISAPPIYSLICFFTIALKDVEDMETAIRFFVAGAIDGISGCFSSYAIGCISKFAVVTKSQQKKFSVSFYMLLIFGEVVGLLGLICAMILVMQSKS</sequence>
<comment type="caution">
    <text evidence="12">The sequence shown here is derived from an EMBL/GenBank/DDBJ whole genome shotgun (WGS) entry which is preliminary data.</text>
</comment>
<evidence type="ECO:0000259" key="11">
    <source>
        <dbReference type="Pfam" id="PF00137"/>
    </source>
</evidence>
<name>A0A9P6H1E8_9MICR</name>
<evidence type="ECO:0000256" key="2">
    <source>
        <dbReference type="ARBA" id="ARBA00007296"/>
    </source>
</evidence>
<comment type="subunit">
    <text evidence="9 10">V-ATPase is a heteromultimeric enzyme composed of a peripheral catalytic V1 complex (components A to H) attached to an integral membrane V0 proton pore complex (components: a, c, c', c'', d, e, f and VOA1). The decameric c-ring forms the proton-conducting pore, and is composed of eight proteolipid subunits c, one subunit c' and one subunit c''.</text>
</comment>
<dbReference type="SUPFAM" id="SSF81333">
    <property type="entry name" value="F1F0 ATP synthase subunit C"/>
    <property type="match status" value="1"/>
</dbReference>
<evidence type="ECO:0000256" key="10">
    <source>
        <dbReference type="RuleBase" id="RU363060"/>
    </source>
</evidence>
<keyword evidence="6 10" id="KW-0406">Ion transport</keyword>
<evidence type="ECO:0000256" key="8">
    <source>
        <dbReference type="ARBA" id="ARBA00045519"/>
    </source>
</evidence>
<keyword evidence="3 10" id="KW-0813">Transport</keyword>
<feature type="transmembrane region" description="Helical" evidence="10">
    <location>
        <begin position="21"/>
        <end position="44"/>
    </location>
</feature>
<dbReference type="GO" id="GO:0046961">
    <property type="term" value="F:proton-transporting ATPase activity, rotational mechanism"/>
    <property type="evidence" value="ECO:0007669"/>
    <property type="project" value="InterPro"/>
</dbReference>
<comment type="subcellular location">
    <subcellularLocation>
        <location evidence="1">Membrane</location>
        <topology evidence="1">Multi-pass membrane protein</topology>
    </subcellularLocation>
</comment>
<dbReference type="EMBL" id="SBJO01000078">
    <property type="protein sequence ID" value="KAF9763368.1"/>
    <property type="molecule type" value="Genomic_DNA"/>
</dbReference>
<evidence type="ECO:0000313" key="13">
    <source>
        <dbReference type="Proteomes" id="UP000740883"/>
    </source>
</evidence>
<reference evidence="12 13" key="1">
    <citation type="journal article" date="2020" name="Genome Biol. Evol.">
        <title>Comparative genomics of strictly vertically transmitted, feminizing microsporidia endosymbionts of amphipod crustaceans.</title>
        <authorList>
            <person name="Cormier A."/>
            <person name="Chebbi M.A."/>
            <person name="Giraud I."/>
            <person name="Wattier R."/>
            <person name="Teixeira M."/>
            <person name="Gilbert C."/>
            <person name="Rigaud T."/>
            <person name="Cordaux R."/>
        </authorList>
    </citation>
    <scope>NUCLEOTIDE SEQUENCE [LARGE SCALE GENOMIC DNA]</scope>
    <source>
        <strain evidence="12 13">Ou3-Ou53</strain>
    </source>
</reference>
<dbReference type="GO" id="GO:0033179">
    <property type="term" value="C:proton-transporting V-type ATPase, V0 domain"/>
    <property type="evidence" value="ECO:0007669"/>
    <property type="project" value="InterPro"/>
</dbReference>
<feature type="transmembrane region" description="Helical" evidence="10">
    <location>
        <begin position="98"/>
        <end position="117"/>
    </location>
</feature>
<dbReference type="OrthoDB" id="1744869at2759"/>
<dbReference type="AlphaFoldDB" id="A0A9P6H1E8"/>
<evidence type="ECO:0000256" key="9">
    <source>
        <dbReference type="ARBA" id="ARBA00046480"/>
    </source>
</evidence>